<dbReference type="Proteomes" id="UP001205105">
    <property type="component" value="Unassembled WGS sequence"/>
</dbReference>
<accession>A0AAD5H3Q5</accession>
<dbReference type="EMBL" id="JADXDR010000048">
    <property type="protein sequence ID" value="KAI7842796.1"/>
    <property type="molecule type" value="Genomic_DNA"/>
</dbReference>
<gene>
    <name evidence="1" type="ORF">COHA_003542</name>
</gene>
<evidence type="ECO:0000313" key="2">
    <source>
        <dbReference type="Proteomes" id="UP001205105"/>
    </source>
</evidence>
<comment type="caution">
    <text evidence="1">The sequence shown here is derived from an EMBL/GenBank/DDBJ whole genome shotgun (WGS) entry which is preliminary data.</text>
</comment>
<protein>
    <submittedName>
        <fullName evidence="1">Uncharacterized protein</fullName>
    </submittedName>
</protein>
<dbReference type="AlphaFoldDB" id="A0AAD5H3Q5"/>
<keyword evidence="2" id="KW-1185">Reference proteome</keyword>
<organism evidence="1 2">
    <name type="scientific">Chlorella ohadii</name>
    <dbReference type="NCBI Taxonomy" id="2649997"/>
    <lineage>
        <taxon>Eukaryota</taxon>
        <taxon>Viridiplantae</taxon>
        <taxon>Chlorophyta</taxon>
        <taxon>core chlorophytes</taxon>
        <taxon>Trebouxiophyceae</taxon>
        <taxon>Chlorellales</taxon>
        <taxon>Chlorellaceae</taxon>
        <taxon>Chlorella clade</taxon>
        <taxon>Chlorella</taxon>
    </lineage>
</organism>
<evidence type="ECO:0000313" key="1">
    <source>
        <dbReference type="EMBL" id="KAI7842796.1"/>
    </source>
</evidence>
<reference evidence="1" key="1">
    <citation type="submission" date="2020-11" db="EMBL/GenBank/DDBJ databases">
        <title>Chlorella ohadii genome sequencing and assembly.</title>
        <authorList>
            <person name="Murik O."/>
            <person name="Treves H."/>
            <person name="Kedem I."/>
            <person name="Shotland Y."/>
            <person name="Kaplan A."/>
        </authorList>
    </citation>
    <scope>NUCLEOTIDE SEQUENCE</scope>
    <source>
        <strain evidence="1">1</strain>
    </source>
</reference>
<name>A0AAD5H3Q5_9CHLO</name>
<proteinExistence type="predicted"/>
<sequence>MDALPMTAQLVPAACAPVRGLSEPAAPPAPRPTLAADAPAACSDISDQQLLAVTDTASLTADQLDRRHHLLRHSLPDEVRGEGVLVHFEAASVHEAVKMIKKMSQRDLQAKFRLVYGAKTFSNNNNWLRRKLFEAIGVDPAKVRLGWLPHPPCCPACIMPVVQVQHTASLLLPARLCKLLAISSSPTS</sequence>